<dbReference type="EC" id="4.2.2.-" evidence="3"/>
<dbReference type="InterPro" id="IPR034718">
    <property type="entry name" value="RlpA"/>
</dbReference>
<dbReference type="InterPro" id="IPR012997">
    <property type="entry name" value="RplA"/>
</dbReference>
<dbReference type="Pfam" id="PF03330">
    <property type="entry name" value="DPBB_1"/>
    <property type="match status" value="1"/>
</dbReference>
<dbReference type="CDD" id="cd22268">
    <property type="entry name" value="DPBB_RlpA-like"/>
    <property type="match status" value="1"/>
</dbReference>
<dbReference type="EMBL" id="JBHUHV010000054">
    <property type="protein sequence ID" value="MFD2068671.1"/>
    <property type="molecule type" value="Genomic_DNA"/>
</dbReference>
<dbReference type="RefSeq" id="WP_229959050.1">
    <property type="nucleotide sequence ID" value="NZ_JAJJWI010000004.1"/>
</dbReference>
<comment type="similarity">
    <text evidence="3 4">Belongs to the RlpA family.</text>
</comment>
<dbReference type="HAMAP" id="MF_02071">
    <property type="entry name" value="RlpA"/>
    <property type="match status" value="1"/>
</dbReference>
<feature type="compositionally biased region" description="Polar residues" evidence="5">
    <location>
        <begin position="13"/>
        <end position="23"/>
    </location>
</feature>
<evidence type="ECO:0000256" key="4">
    <source>
        <dbReference type="RuleBase" id="RU003495"/>
    </source>
</evidence>
<feature type="domain" description="RlpA-like protein double-psi beta-barrel" evidence="6">
    <location>
        <begin position="19"/>
        <end position="109"/>
    </location>
</feature>
<evidence type="ECO:0000256" key="2">
    <source>
        <dbReference type="ARBA" id="ARBA00023316"/>
    </source>
</evidence>
<evidence type="ECO:0000256" key="3">
    <source>
        <dbReference type="HAMAP-Rule" id="MF_02071"/>
    </source>
</evidence>
<dbReference type="Gene3D" id="2.40.40.10">
    <property type="entry name" value="RlpA-like domain"/>
    <property type="match status" value="1"/>
</dbReference>
<keyword evidence="8" id="KW-1185">Reference proteome</keyword>
<dbReference type="InterPro" id="IPR009009">
    <property type="entry name" value="RlpA-like_DPBB"/>
</dbReference>
<accession>A0ABW4X266</accession>
<dbReference type="SUPFAM" id="SSF50685">
    <property type="entry name" value="Barwin-like endoglucanases"/>
    <property type="match status" value="1"/>
</dbReference>
<evidence type="ECO:0000259" key="6">
    <source>
        <dbReference type="Pfam" id="PF03330"/>
    </source>
</evidence>
<comment type="function">
    <text evidence="3">Lytic transglycosylase with a strong preference for naked glycan strands that lack stem peptides.</text>
</comment>
<organism evidence="7 8">
    <name type="scientific">Pontibacter silvestris</name>
    <dbReference type="NCBI Taxonomy" id="2305183"/>
    <lineage>
        <taxon>Bacteria</taxon>
        <taxon>Pseudomonadati</taxon>
        <taxon>Bacteroidota</taxon>
        <taxon>Cytophagia</taxon>
        <taxon>Cytophagales</taxon>
        <taxon>Hymenobacteraceae</taxon>
        <taxon>Pontibacter</taxon>
    </lineage>
</organism>
<evidence type="ECO:0000313" key="8">
    <source>
        <dbReference type="Proteomes" id="UP001597369"/>
    </source>
</evidence>
<evidence type="ECO:0000313" key="7">
    <source>
        <dbReference type="EMBL" id="MFD2068671.1"/>
    </source>
</evidence>
<gene>
    <name evidence="3" type="primary">rlpA</name>
    <name evidence="7" type="ORF">ACFSKU_17410</name>
</gene>
<evidence type="ECO:0000256" key="5">
    <source>
        <dbReference type="SAM" id="MobiDB-lite"/>
    </source>
</evidence>
<dbReference type="PANTHER" id="PTHR34183:SF1">
    <property type="entry name" value="ENDOLYTIC PEPTIDOGLYCAN TRANSGLYCOSYLASE RLPA"/>
    <property type="match status" value="1"/>
</dbReference>
<dbReference type="PANTHER" id="PTHR34183">
    <property type="entry name" value="ENDOLYTIC PEPTIDOGLYCAN TRANSGLYCOSYLASE RLPA"/>
    <property type="match status" value="1"/>
</dbReference>
<keyword evidence="2 3" id="KW-0961">Cell wall biogenesis/degradation</keyword>
<dbReference type="Proteomes" id="UP001597369">
    <property type="component" value="Unassembled WGS sequence"/>
</dbReference>
<proteinExistence type="inferred from homology"/>
<keyword evidence="1 3" id="KW-0456">Lyase</keyword>
<protein>
    <recommendedName>
        <fullName evidence="3">Probable endolytic peptidoglycan transglycosylase RlpA</fullName>
        <ecNumber evidence="3">4.2.2.-</ecNumber>
    </recommendedName>
</protein>
<dbReference type="InterPro" id="IPR036908">
    <property type="entry name" value="RlpA-like_sf"/>
</dbReference>
<comment type="caution">
    <text evidence="7">The sequence shown here is derived from an EMBL/GenBank/DDBJ whole genome shotgun (WGS) entry which is preliminary data.</text>
</comment>
<feature type="region of interest" description="Disordered" evidence="5">
    <location>
        <begin position="13"/>
        <end position="43"/>
    </location>
</feature>
<evidence type="ECO:0000256" key="1">
    <source>
        <dbReference type="ARBA" id="ARBA00023239"/>
    </source>
</evidence>
<name>A0ABW4X266_9BACT</name>
<sequence>MFLGLESQQAFANSNDDQTQTGAASWYGSKYHGRKTSSGERYNKNEMTAAHKTLPFGTKVKVTNLANNKSVIVRINDRGPFVGHRIIDVSEAAARKIRLRSQGVAKVKIEILEPGSEIALVEKLPMLEASLEQTPAPIVAFQKTLSKVEVEESPLAAERSSAGLLLAKLFSFRS</sequence>
<dbReference type="NCBIfam" id="TIGR00413">
    <property type="entry name" value="rlpA"/>
    <property type="match status" value="1"/>
</dbReference>
<reference evidence="8" key="1">
    <citation type="journal article" date="2019" name="Int. J. Syst. Evol. Microbiol.">
        <title>The Global Catalogue of Microorganisms (GCM) 10K type strain sequencing project: providing services to taxonomists for standard genome sequencing and annotation.</title>
        <authorList>
            <consortium name="The Broad Institute Genomics Platform"/>
            <consortium name="The Broad Institute Genome Sequencing Center for Infectious Disease"/>
            <person name="Wu L."/>
            <person name="Ma J."/>
        </authorList>
    </citation>
    <scope>NUCLEOTIDE SEQUENCE [LARGE SCALE GENOMIC DNA]</scope>
    <source>
        <strain evidence="8">JCM 16545</strain>
    </source>
</reference>